<dbReference type="InterPro" id="IPR021314">
    <property type="entry name" value="DUF2911"/>
</dbReference>
<comment type="caution">
    <text evidence="2">The sequence shown here is derived from an EMBL/GenBank/DDBJ whole genome shotgun (WGS) entry which is preliminary data.</text>
</comment>
<feature type="signal peptide" evidence="1">
    <location>
        <begin position="1"/>
        <end position="20"/>
    </location>
</feature>
<proteinExistence type="predicted"/>
<reference evidence="2" key="1">
    <citation type="submission" date="2023-07" db="EMBL/GenBank/DDBJ databases">
        <title>Genomic Encyclopedia of Type Strains, Phase IV (KMG-IV): sequencing the most valuable type-strain genomes for metagenomic binning, comparative biology and taxonomic classification.</title>
        <authorList>
            <person name="Goeker M."/>
        </authorList>
    </citation>
    <scope>NUCLEOTIDE SEQUENCE</scope>
    <source>
        <strain evidence="2">DSM 26174</strain>
    </source>
</reference>
<dbReference type="SUPFAM" id="SSF48452">
    <property type="entry name" value="TPR-like"/>
    <property type="match status" value="1"/>
</dbReference>
<evidence type="ECO:0000313" key="2">
    <source>
        <dbReference type="EMBL" id="MDR6238743.1"/>
    </source>
</evidence>
<dbReference type="InterPro" id="IPR011990">
    <property type="entry name" value="TPR-like_helical_dom_sf"/>
</dbReference>
<feature type="chain" id="PRO_5042168344" description="DUF2911 domain-containing protein" evidence="1">
    <location>
        <begin position="21"/>
        <end position="278"/>
    </location>
</feature>
<protein>
    <recommendedName>
        <fullName evidence="4">DUF2911 domain-containing protein</fullName>
    </recommendedName>
</protein>
<dbReference type="Pfam" id="PF11138">
    <property type="entry name" value="DUF2911"/>
    <property type="match status" value="1"/>
</dbReference>
<dbReference type="Gene3D" id="1.25.40.10">
    <property type="entry name" value="Tetratricopeptide repeat domain"/>
    <property type="match status" value="1"/>
</dbReference>
<accession>A0AAE3XLE1</accession>
<keyword evidence="1" id="KW-0732">Signal</keyword>
<keyword evidence="3" id="KW-1185">Reference proteome</keyword>
<dbReference type="Proteomes" id="UP001185092">
    <property type="component" value="Unassembled WGS sequence"/>
</dbReference>
<evidence type="ECO:0000256" key="1">
    <source>
        <dbReference type="SAM" id="SignalP"/>
    </source>
</evidence>
<organism evidence="2 3">
    <name type="scientific">Aureibacter tunicatorum</name>
    <dbReference type="NCBI Taxonomy" id="866807"/>
    <lineage>
        <taxon>Bacteria</taxon>
        <taxon>Pseudomonadati</taxon>
        <taxon>Bacteroidota</taxon>
        <taxon>Cytophagia</taxon>
        <taxon>Cytophagales</taxon>
        <taxon>Persicobacteraceae</taxon>
        <taxon>Aureibacter</taxon>
    </lineage>
</organism>
<dbReference type="AlphaFoldDB" id="A0AAE3XLE1"/>
<gene>
    <name evidence="2" type="ORF">HNQ88_001780</name>
</gene>
<sequence length="278" mass="30488">MKKFLTMAACLMFSASVTFAQDLPQPSPSSTVINTVGLTKVEISYSRPGVKGRDVFGDLVPYGEVWRTGANKATSVTFSSAVTVGGKEVPAGTYALFSIPGKNSWKLILNSNPEQWGSGRYDASLNVAEVDVKPEKHTFVETMQIEVADITDNAAAIQIAWGDVSVKLPFEAPTKELALANIDQKIKEINSIPGSYLSMATYMLSIGENKEALAYVKQSGEETQRYWELLTISEVYAANGEYKQAIKYAEESKKLADKNGNQTYVKRNEKNIAKWSSI</sequence>
<name>A0AAE3XLE1_9BACT</name>
<dbReference type="RefSeq" id="WP_309938250.1">
    <property type="nucleotide sequence ID" value="NZ_AP025305.1"/>
</dbReference>
<dbReference type="EMBL" id="JAVDQD010000002">
    <property type="protein sequence ID" value="MDR6238743.1"/>
    <property type="molecule type" value="Genomic_DNA"/>
</dbReference>
<evidence type="ECO:0000313" key="3">
    <source>
        <dbReference type="Proteomes" id="UP001185092"/>
    </source>
</evidence>
<evidence type="ECO:0008006" key="4">
    <source>
        <dbReference type="Google" id="ProtNLM"/>
    </source>
</evidence>